<organism evidence="7 8">
    <name type="scientific">Altericroceibacterium indicum</name>
    <dbReference type="NCBI Taxonomy" id="374177"/>
    <lineage>
        <taxon>Bacteria</taxon>
        <taxon>Pseudomonadati</taxon>
        <taxon>Pseudomonadota</taxon>
        <taxon>Alphaproteobacteria</taxon>
        <taxon>Sphingomonadales</taxon>
        <taxon>Erythrobacteraceae</taxon>
        <taxon>Altericroceibacterium</taxon>
    </lineage>
</organism>
<dbReference type="EMBL" id="WTYQ01000004">
    <property type="protein sequence ID" value="MXP26610.1"/>
    <property type="molecule type" value="Genomic_DNA"/>
</dbReference>
<evidence type="ECO:0000256" key="4">
    <source>
        <dbReference type="ARBA" id="ARBA00023136"/>
    </source>
</evidence>
<evidence type="ECO:0000313" key="8">
    <source>
        <dbReference type="Proteomes" id="UP000460561"/>
    </source>
</evidence>
<feature type="transmembrane region" description="Helical" evidence="5">
    <location>
        <begin position="78"/>
        <end position="97"/>
    </location>
</feature>
<feature type="transmembrane region" description="Helical" evidence="5">
    <location>
        <begin position="103"/>
        <end position="123"/>
    </location>
</feature>
<reference evidence="7 8" key="1">
    <citation type="submission" date="2019-12" db="EMBL/GenBank/DDBJ databases">
        <title>Genomic-based taxomic classification of the family Erythrobacteraceae.</title>
        <authorList>
            <person name="Xu L."/>
        </authorList>
    </citation>
    <scope>NUCLEOTIDE SEQUENCE [LARGE SCALE GENOMIC DNA]</scope>
    <source>
        <strain evidence="7 8">DSM 18604</strain>
    </source>
</reference>
<keyword evidence="3 5" id="KW-1133">Transmembrane helix</keyword>
<protein>
    <submittedName>
        <fullName evidence="7">MFS transporter</fullName>
    </submittedName>
</protein>
<feature type="transmembrane region" description="Helical" evidence="5">
    <location>
        <begin position="295"/>
        <end position="314"/>
    </location>
</feature>
<proteinExistence type="predicted"/>
<dbReference type="PANTHER" id="PTHR23508">
    <property type="entry name" value="CARBOXYLIC ACID TRANSPORTER PROTEIN HOMOLOG"/>
    <property type="match status" value="1"/>
</dbReference>
<sequence>MTFLMGNSLRFLTLVLIGGVMLIDGFDLNAMPLALPYLAPQLQLAPEDFGIVFSAVLLGLGAGALLIAPLGDRLGRRLVIVTACLGISITTLGTAFADTVVHFALWRLATGVALGACLPNVSALSAELAPDGKRALIMSLVSAGIAVGAMGAGLLAPELVRWGGWQMLFFAPAIFALGLAIALFFCLEKGLPQKNTAEHSSTTKAHNSATSAHKARSPLMTLVSRPYVMPFILFATIYAVNSIALYMMTSWMPTLLPKAGFTLDLSSRLAGLLQGGGLVFGIAISWLLDKWKPSLAIITGYVMVALALLGIWLLPAAPTQWGTLLLIAGGGITGIHMALMALTPSLFPSHILSSAIGAGVAIARIGAITGPMLGEWLIRGGVSPANFFLALIVPVALCAMLALVIPKAQRVTSTAI</sequence>
<dbReference type="PROSITE" id="PS50850">
    <property type="entry name" value="MFS"/>
    <property type="match status" value="1"/>
</dbReference>
<dbReference type="SUPFAM" id="SSF103473">
    <property type="entry name" value="MFS general substrate transporter"/>
    <property type="match status" value="1"/>
</dbReference>
<comment type="caution">
    <text evidence="7">The sequence shown here is derived from an EMBL/GenBank/DDBJ whole genome shotgun (WGS) entry which is preliminary data.</text>
</comment>
<feature type="transmembrane region" description="Helical" evidence="5">
    <location>
        <begin position="320"/>
        <end position="339"/>
    </location>
</feature>
<accession>A0A845A8P6</accession>
<feature type="transmembrane region" description="Helical" evidence="5">
    <location>
        <begin position="49"/>
        <end position="71"/>
    </location>
</feature>
<name>A0A845A8P6_9SPHN</name>
<evidence type="ECO:0000256" key="5">
    <source>
        <dbReference type="SAM" id="Phobius"/>
    </source>
</evidence>
<dbReference type="AlphaFoldDB" id="A0A845A8P6"/>
<evidence type="ECO:0000256" key="1">
    <source>
        <dbReference type="ARBA" id="ARBA00004141"/>
    </source>
</evidence>
<feature type="transmembrane region" description="Helical" evidence="5">
    <location>
        <begin position="269"/>
        <end position="288"/>
    </location>
</feature>
<feature type="transmembrane region" description="Helical" evidence="5">
    <location>
        <begin position="385"/>
        <end position="405"/>
    </location>
</feature>
<feature type="transmembrane region" description="Helical" evidence="5">
    <location>
        <begin position="227"/>
        <end position="249"/>
    </location>
</feature>
<keyword evidence="4 5" id="KW-0472">Membrane</keyword>
<dbReference type="OrthoDB" id="9800416at2"/>
<evidence type="ECO:0000313" key="7">
    <source>
        <dbReference type="EMBL" id="MXP26610.1"/>
    </source>
</evidence>
<feature type="transmembrane region" description="Helical" evidence="5">
    <location>
        <begin position="168"/>
        <end position="187"/>
    </location>
</feature>
<feature type="transmembrane region" description="Helical" evidence="5">
    <location>
        <begin position="135"/>
        <end position="156"/>
    </location>
</feature>
<dbReference type="GO" id="GO:0046943">
    <property type="term" value="F:carboxylic acid transmembrane transporter activity"/>
    <property type="evidence" value="ECO:0007669"/>
    <property type="project" value="TreeGrafter"/>
</dbReference>
<evidence type="ECO:0000256" key="3">
    <source>
        <dbReference type="ARBA" id="ARBA00022989"/>
    </source>
</evidence>
<evidence type="ECO:0000256" key="2">
    <source>
        <dbReference type="ARBA" id="ARBA00022692"/>
    </source>
</evidence>
<dbReference type="PANTHER" id="PTHR23508:SF10">
    <property type="entry name" value="CARBOXYLIC ACID TRANSPORTER PROTEIN HOMOLOG"/>
    <property type="match status" value="1"/>
</dbReference>
<feature type="transmembrane region" description="Helical" evidence="5">
    <location>
        <begin position="351"/>
        <end position="373"/>
    </location>
</feature>
<feature type="domain" description="Major facilitator superfamily (MFS) profile" evidence="6">
    <location>
        <begin position="13"/>
        <end position="410"/>
    </location>
</feature>
<dbReference type="Pfam" id="PF07690">
    <property type="entry name" value="MFS_1"/>
    <property type="match status" value="1"/>
</dbReference>
<dbReference type="Proteomes" id="UP000460561">
    <property type="component" value="Unassembled WGS sequence"/>
</dbReference>
<dbReference type="InterPro" id="IPR036259">
    <property type="entry name" value="MFS_trans_sf"/>
</dbReference>
<evidence type="ECO:0000259" key="6">
    <source>
        <dbReference type="PROSITE" id="PS50850"/>
    </source>
</evidence>
<keyword evidence="2 5" id="KW-0812">Transmembrane</keyword>
<dbReference type="RefSeq" id="WP_160739825.1">
    <property type="nucleotide sequence ID" value="NZ_WTYQ01000004.1"/>
</dbReference>
<dbReference type="InterPro" id="IPR020846">
    <property type="entry name" value="MFS_dom"/>
</dbReference>
<keyword evidence="8" id="KW-1185">Reference proteome</keyword>
<comment type="subcellular location">
    <subcellularLocation>
        <location evidence="1">Membrane</location>
        <topology evidence="1">Multi-pass membrane protein</topology>
    </subcellularLocation>
</comment>
<gene>
    <name evidence="7" type="ORF">GRI39_11245</name>
</gene>
<dbReference type="InterPro" id="IPR011701">
    <property type="entry name" value="MFS"/>
</dbReference>
<dbReference type="GO" id="GO:0005886">
    <property type="term" value="C:plasma membrane"/>
    <property type="evidence" value="ECO:0007669"/>
    <property type="project" value="TreeGrafter"/>
</dbReference>
<dbReference type="Gene3D" id="1.20.1250.20">
    <property type="entry name" value="MFS general substrate transporter like domains"/>
    <property type="match status" value="1"/>
</dbReference>